<reference evidence="2" key="1">
    <citation type="submission" date="2021-07" db="EMBL/GenBank/DDBJ databases">
        <title>Pseudohoeflea marina sp. nov. a polyhydroxyalcanoate-producing bacterium.</title>
        <authorList>
            <person name="Zheng W."/>
            <person name="Yu S."/>
            <person name="Huang Y."/>
        </authorList>
    </citation>
    <scope>NUCLEOTIDE SEQUENCE</scope>
    <source>
        <strain evidence="2">DP4N28-3</strain>
    </source>
</reference>
<gene>
    <name evidence="2" type="ORF">KY465_14110</name>
</gene>
<dbReference type="PANTHER" id="PTHR13887:SF41">
    <property type="entry name" value="THIOREDOXIN SUPERFAMILY PROTEIN"/>
    <property type="match status" value="1"/>
</dbReference>
<organism evidence="2 3">
    <name type="scientific">Pseudohoeflea coraliihabitans</name>
    <dbReference type="NCBI Taxonomy" id="2860393"/>
    <lineage>
        <taxon>Bacteria</taxon>
        <taxon>Pseudomonadati</taxon>
        <taxon>Pseudomonadota</taxon>
        <taxon>Alphaproteobacteria</taxon>
        <taxon>Hyphomicrobiales</taxon>
        <taxon>Rhizobiaceae</taxon>
        <taxon>Pseudohoeflea</taxon>
    </lineage>
</organism>
<name>A0ABS6WTM5_9HYPH</name>
<proteinExistence type="predicted"/>
<sequence>MSSTDTPAPGQAAAPLTVDVISDVMCPWCYIGKKRLETALERLDGELEVEVHWRPYQLDPSLPKEGKDRKRYLEDKFGGAARATQAYQAVRNAGAEEDIAFDFEAIAVAPNTIDAHRLIRWAGSQGPAAQARMVAILFRYYFEEGRNIGEDATLIEAASEGGLDPEIVRKLLADGADRDKVEGEIDVARQLGIEGVPCFIVAGKYALVGAQPAEQLVEALRRAAAAPEPASGTPQ</sequence>
<evidence type="ECO:0000259" key="1">
    <source>
        <dbReference type="Pfam" id="PF01323"/>
    </source>
</evidence>
<dbReference type="Proteomes" id="UP001430804">
    <property type="component" value="Unassembled WGS sequence"/>
</dbReference>
<dbReference type="InterPro" id="IPR001853">
    <property type="entry name" value="DSBA-like_thioredoxin_dom"/>
</dbReference>
<evidence type="ECO:0000313" key="2">
    <source>
        <dbReference type="EMBL" id="MBW3098414.1"/>
    </source>
</evidence>
<dbReference type="Pfam" id="PF01323">
    <property type="entry name" value="DSBA"/>
    <property type="match status" value="1"/>
</dbReference>
<feature type="domain" description="DSBA-like thioredoxin" evidence="1">
    <location>
        <begin position="17"/>
        <end position="220"/>
    </location>
</feature>
<protein>
    <submittedName>
        <fullName evidence="2">DsbA family oxidoreductase</fullName>
    </submittedName>
</protein>
<keyword evidence="3" id="KW-1185">Reference proteome</keyword>
<dbReference type="PANTHER" id="PTHR13887">
    <property type="entry name" value="GLUTATHIONE S-TRANSFERASE KAPPA"/>
    <property type="match status" value="1"/>
</dbReference>
<accession>A0ABS6WTM5</accession>
<evidence type="ECO:0000313" key="3">
    <source>
        <dbReference type="Proteomes" id="UP001430804"/>
    </source>
</evidence>
<comment type="caution">
    <text evidence="2">The sequence shown here is derived from an EMBL/GenBank/DDBJ whole genome shotgun (WGS) entry which is preliminary data.</text>
</comment>
<dbReference type="EMBL" id="JAHWQX010000003">
    <property type="protein sequence ID" value="MBW3098414.1"/>
    <property type="molecule type" value="Genomic_DNA"/>
</dbReference>
<dbReference type="CDD" id="cd03024">
    <property type="entry name" value="DsbA_FrnE"/>
    <property type="match status" value="1"/>
</dbReference>
<dbReference type="RefSeq" id="WP_219202393.1">
    <property type="nucleotide sequence ID" value="NZ_JAHWQX010000003.1"/>
</dbReference>